<evidence type="ECO:0000313" key="2">
    <source>
        <dbReference type="EMBL" id="AIW20325.1"/>
    </source>
</evidence>
<organism evidence="2 3">
    <name type="scientific">Vibrio coralliilyticus</name>
    <dbReference type="NCBI Taxonomy" id="190893"/>
    <lineage>
        <taxon>Bacteria</taxon>
        <taxon>Pseudomonadati</taxon>
        <taxon>Pseudomonadota</taxon>
        <taxon>Gammaproteobacteria</taxon>
        <taxon>Vibrionales</taxon>
        <taxon>Vibrionaceae</taxon>
        <taxon>Vibrio</taxon>
    </lineage>
</organism>
<keyword evidence="3" id="KW-1185">Reference proteome</keyword>
<evidence type="ECO:0000313" key="3">
    <source>
        <dbReference type="Proteomes" id="UP000030081"/>
    </source>
</evidence>
<dbReference type="Pfam" id="PF01755">
    <property type="entry name" value="Glyco_transf_25"/>
    <property type="match status" value="1"/>
</dbReference>
<proteinExistence type="predicted"/>
<protein>
    <submittedName>
        <fullName evidence="2">Lex2B protein (Lipooligosaccharide 5G8 epitope biosynthesis-associated protein)</fullName>
    </submittedName>
</protein>
<gene>
    <name evidence="2" type="ORF">IX92_15350</name>
</gene>
<dbReference type="AlphaFoldDB" id="A0AAN0SG05"/>
<dbReference type="EMBL" id="CP009617">
    <property type="protein sequence ID" value="AIW20325.1"/>
    <property type="molecule type" value="Genomic_DNA"/>
</dbReference>
<accession>A0AAN0SG05</accession>
<dbReference type="Proteomes" id="UP000030081">
    <property type="component" value="Chromosome 1"/>
</dbReference>
<evidence type="ECO:0000259" key="1">
    <source>
        <dbReference type="Pfam" id="PF01755"/>
    </source>
</evidence>
<dbReference type="CDD" id="cd06532">
    <property type="entry name" value="Glyco_transf_25"/>
    <property type="match status" value="1"/>
</dbReference>
<name>A0AAN0SG05_9VIBR</name>
<dbReference type="InterPro" id="IPR002654">
    <property type="entry name" value="Glyco_trans_25"/>
</dbReference>
<sequence length="246" mass="28615">MKVFIINLPRSIDRRREMEVQLSNTKVVDYEFFDAVDGKSLPAELENRINDRHRVLLRSRPLAPGEKGIYASNYLLWKKCVELNEPILIMEDDVVLEPEFNEICTKAEQLHFSGYDYFRLGVSDTEEKPKVINDEMQLVHWRDNCSGSTRCYSLSPNGAQKLLDASSSWLCAVDNFVGEAYRTKLPCLGLLPFASTKADYETTIQFGSKSKVPLLFKLFREAYRFYRFIRMTIWNKFQLRSSLPNK</sequence>
<dbReference type="RefSeq" id="WP_043009524.1">
    <property type="nucleotide sequence ID" value="NZ_CP009617.1"/>
</dbReference>
<dbReference type="KEGG" id="vcy:IX92_15350"/>
<reference evidence="2 3" key="1">
    <citation type="submission" date="2014-10" db="EMBL/GenBank/DDBJ databases">
        <title>The Complete Genome Sequence for the Shellfish Pathogen Vibrio coralliilyticus RE98 Isolated from a Shellfish Hatchery.</title>
        <authorList>
            <person name="Richards G.P."/>
            <person name="Bono J.L."/>
            <person name="Watson M.A."/>
            <person name="Needleman D.S."/>
        </authorList>
    </citation>
    <scope>NUCLEOTIDE SEQUENCE [LARGE SCALE GENOMIC DNA]</scope>
    <source>
        <strain evidence="2 3">RE98</strain>
    </source>
</reference>
<feature type="domain" description="Glycosyl transferase family 25" evidence="1">
    <location>
        <begin position="2"/>
        <end position="176"/>
    </location>
</feature>